<reference evidence="1 2" key="1">
    <citation type="submission" date="2017-07" db="EMBL/GenBank/DDBJ databases">
        <title>Tetzosporium hominis gen.nov. sp.nov.</title>
        <authorList>
            <person name="Tetz G."/>
            <person name="Tetz V."/>
        </authorList>
    </citation>
    <scope>NUCLEOTIDE SEQUENCE [LARGE SCALE GENOMIC DNA]</scope>
    <source>
        <strain evidence="1 2">VT-49</strain>
    </source>
</reference>
<gene>
    <name evidence="1" type="ORF">CF394_00680</name>
</gene>
<organism evidence="1 2">
    <name type="scientific">Tetzosporium hominis</name>
    <dbReference type="NCBI Taxonomy" id="2020506"/>
    <lineage>
        <taxon>Bacteria</taxon>
        <taxon>Bacillati</taxon>
        <taxon>Bacillota</taxon>
        <taxon>Bacilli</taxon>
        <taxon>Bacillales</taxon>
        <taxon>Caryophanaceae</taxon>
        <taxon>Tetzosporium</taxon>
    </lineage>
</organism>
<feature type="non-terminal residue" evidence="1">
    <location>
        <position position="270"/>
    </location>
</feature>
<keyword evidence="2" id="KW-1185">Reference proteome</keyword>
<dbReference type="InterPro" id="IPR006944">
    <property type="entry name" value="Phage/GTA_portal"/>
</dbReference>
<dbReference type="EMBL" id="NOKQ01000128">
    <property type="protein sequence ID" value="OZS79452.1"/>
    <property type="molecule type" value="Genomic_DNA"/>
</dbReference>
<dbReference type="Pfam" id="PF04860">
    <property type="entry name" value="Phage_portal"/>
    <property type="match status" value="1"/>
</dbReference>
<evidence type="ECO:0000313" key="2">
    <source>
        <dbReference type="Proteomes" id="UP000217065"/>
    </source>
</evidence>
<accession>A0A264W785</accession>
<dbReference type="AlphaFoldDB" id="A0A264W785"/>
<name>A0A264W785_9BACL</name>
<evidence type="ECO:0008006" key="3">
    <source>
        <dbReference type="Google" id="ProtNLM"/>
    </source>
</evidence>
<dbReference type="OrthoDB" id="395750at2"/>
<proteinExistence type="predicted"/>
<protein>
    <recommendedName>
        <fullName evidence="3">Phage portal protein</fullName>
    </recommendedName>
</protein>
<sequence length="270" mass="31030">MKFLEWLGFSNADEETKQQYKEIYLAQVSLELHFKNLAINASINLIANAMLKARFKTYEEGKIKKANTHYMFNVQPNKNQNASEFIHQFVSNLVYNNEVLAVMQGDEIFIADDWEQVKFALKPNLYRKVTINDFSFDKVFNEQDVFHFRLNNEKMSRVIDSLYSSYGKLLGASMSSYRKKNSKKYFLEIETLIAQTEEEIEETVGALGEQFKKFFSSDGDSMWPIQKGTALTPADSSSSSSKIDSRDIRALADDVFDFVAMAFNIPKGLL</sequence>
<dbReference type="RefSeq" id="WP_094941359.1">
    <property type="nucleotide sequence ID" value="NZ_NOKQ01000128.1"/>
</dbReference>
<dbReference type="Proteomes" id="UP000217065">
    <property type="component" value="Unassembled WGS sequence"/>
</dbReference>
<evidence type="ECO:0000313" key="1">
    <source>
        <dbReference type="EMBL" id="OZS79452.1"/>
    </source>
</evidence>
<comment type="caution">
    <text evidence="1">The sequence shown here is derived from an EMBL/GenBank/DDBJ whole genome shotgun (WGS) entry which is preliminary data.</text>
</comment>